<feature type="transmembrane region" description="Helical" evidence="9">
    <location>
        <begin position="429"/>
        <end position="452"/>
    </location>
</feature>
<comment type="subcellular location">
    <subcellularLocation>
        <location evidence="9">Cell membrane</location>
        <topology evidence="9">Multi-pass membrane protein</topology>
    </subcellularLocation>
    <subcellularLocation>
        <location evidence="1">Membrane</location>
        <topology evidence="1">Multi-pass membrane protein</topology>
    </subcellularLocation>
</comment>
<name>A0A432YUB7_9GAMM</name>
<keyword evidence="9" id="KW-0479">Metal-binding</keyword>
<dbReference type="Proteomes" id="UP000288361">
    <property type="component" value="Unassembled WGS sequence"/>
</dbReference>
<evidence type="ECO:0000256" key="9">
    <source>
        <dbReference type="RuleBase" id="RU362011"/>
    </source>
</evidence>
<dbReference type="Pfam" id="PF01769">
    <property type="entry name" value="MgtE"/>
    <property type="match status" value="1"/>
</dbReference>
<dbReference type="SMART" id="SM00924">
    <property type="entry name" value="MgtE_N"/>
    <property type="match status" value="1"/>
</dbReference>
<dbReference type="InterPro" id="IPR036739">
    <property type="entry name" value="SLC41_membr_dom_sf"/>
</dbReference>
<comment type="similarity">
    <text evidence="2 9">Belongs to the SLC41A transporter family.</text>
</comment>
<accession>A0A432YUB7</accession>
<feature type="transmembrane region" description="Helical" evidence="9">
    <location>
        <begin position="291"/>
        <end position="310"/>
    </location>
</feature>
<dbReference type="PANTHER" id="PTHR43773:SF1">
    <property type="entry name" value="MAGNESIUM TRANSPORTER MGTE"/>
    <property type="match status" value="1"/>
</dbReference>
<dbReference type="InterPro" id="IPR000644">
    <property type="entry name" value="CBS_dom"/>
</dbReference>
<evidence type="ECO:0000256" key="4">
    <source>
        <dbReference type="ARBA" id="ARBA00022692"/>
    </source>
</evidence>
<dbReference type="GO" id="GO:0046872">
    <property type="term" value="F:metal ion binding"/>
    <property type="evidence" value="ECO:0007669"/>
    <property type="project" value="UniProtKB-KW"/>
</dbReference>
<dbReference type="InterPro" id="IPR006668">
    <property type="entry name" value="Mg_transptr_MgtE_intracell_dom"/>
</dbReference>
<evidence type="ECO:0000256" key="6">
    <source>
        <dbReference type="ARBA" id="ARBA00022989"/>
    </source>
</evidence>
<feature type="transmembrane region" description="Helical" evidence="9">
    <location>
        <begin position="391"/>
        <end position="417"/>
    </location>
</feature>
<dbReference type="RefSeq" id="WP_126752019.1">
    <property type="nucleotide sequence ID" value="NZ_JBHUMT010000013.1"/>
</dbReference>
<sequence length="453" mass="49375">MIAELSDKEYAMQRIQEVNSALADGMFVAARRMLHNMPACDVALLLESSPPKSRSKIWKLVDIDEHGEILEELNEEVQKDIIRQMAPENLAAATEGMDTDDLAYVLRGLPEPVYQEVLKSMDEGDRERAETALSYAEDSAGGIMNTDTITVRSDVTIDVVLRYLRLKGELPEATDKLYVVDRNEKVTGEISLTQLLTVDPSRRIDEIMSSDITTIPVDMEETEVAKLFERHDWVSAPVVDSDQQLVGRITIDDVVDIIREDAQHSMLSMAGLEDDEDTFAPVLKSTRRRTVWLAVNLVTALLAAMVSSLFEDILAQMAVLAILNTIVPSMGGIAGSQTLTLVIRGMALGHIGSSNSRWLIGKELAIGFLNGVIWSVLIAAVVALWKQDLLVGGIIAFAMMMNLLAAALAGATVPLILKRFNIDPALAGGVILTTVTDVVGIFAFLGSATLLLS</sequence>
<organism evidence="11 12">
    <name type="scientific">Idiomarina piscisalsi</name>
    <dbReference type="NCBI Taxonomy" id="1096243"/>
    <lineage>
        <taxon>Bacteria</taxon>
        <taxon>Pseudomonadati</taxon>
        <taxon>Pseudomonadota</taxon>
        <taxon>Gammaproteobacteria</taxon>
        <taxon>Alteromonadales</taxon>
        <taxon>Idiomarinaceae</taxon>
        <taxon>Idiomarina</taxon>
    </lineage>
</organism>
<dbReference type="InterPro" id="IPR046342">
    <property type="entry name" value="CBS_dom_sf"/>
</dbReference>
<evidence type="ECO:0000313" key="12">
    <source>
        <dbReference type="Proteomes" id="UP000288361"/>
    </source>
</evidence>
<keyword evidence="6 9" id="KW-1133">Transmembrane helix</keyword>
<reference evidence="11 12" key="1">
    <citation type="journal article" date="2011" name="Front. Microbiol.">
        <title>Genomic signatures of strain selection and enhancement in Bacillus atrophaeus var. globigii, a historical biowarfare simulant.</title>
        <authorList>
            <person name="Gibbons H.S."/>
            <person name="Broomall S.M."/>
            <person name="McNew L.A."/>
            <person name="Daligault H."/>
            <person name="Chapman C."/>
            <person name="Bruce D."/>
            <person name="Karavis M."/>
            <person name="Krepps M."/>
            <person name="McGregor P.A."/>
            <person name="Hong C."/>
            <person name="Park K.H."/>
            <person name="Akmal A."/>
            <person name="Feldman A."/>
            <person name="Lin J.S."/>
            <person name="Chang W.E."/>
            <person name="Higgs B.W."/>
            <person name="Demirev P."/>
            <person name="Lindquist J."/>
            <person name="Liem A."/>
            <person name="Fochler E."/>
            <person name="Read T.D."/>
            <person name="Tapia R."/>
            <person name="Johnson S."/>
            <person name="Bishop-Lilly K.A."/>
            <person name="Detter C."/>
            <person name="Han C."/>
            <person name="Sozhamannan S."/>
            <person name="Rosenzweig C.N."/>
            <person name="Skowronski E.W."/>
        </authorList>
    </citation>
    <scope>NUCLEOTIDE SEQUENCE [LARGE SCALE GENOMIC DNA]</scope>
    <source>
        <strain evidence="11 12">TPS4-2</strain>
    </source>
</reference>
<dbReference type="NCBIfam" id="TIGR00400">
    <property type="entry name" value="mgtE"/>
    <property type="match status" value="1"/>
</dbReference>
<dbReference type="Pfam" id="PF03448">
    <property type="entry name" value="MgtE_N"/>
    <property type="match status" value="1"/>
</dbReference>
<comment type="caution">
    <text evidence="11">The sequence shown here is derived from an EMBL/GenBank/DDBJ whole genome shotgun (WGS) entry which is preliminary data.</text>
</comment>
<comment type="subunit">
    <text evidence="9">Homodimer.</text>
</comment>
<dbReference type="CDD" id="cd04606">
    <property type="entry name" value="CBS_pair_Mg_transporter"/>
    <property type="match status" value="1"/>
</dbReference>
<dbReference type="GO" id="GO:0015095">
    <property type="term" value="F:magnesium ion transmembrane transporter activity"/>
    <property type="evidence" value="ECO:0007669"/>
    <property type="project" value="UniProtKB-UniRule"/>
</dbReference>
<keyword evidence="8" id="KW-0129">CBS domain</keyword>
<dbReference type="EMBL" id="PIQA01000003">
    <property type="protein sequence ID" value="RUO66906.1"/>
    <property type="molecule type" value="Genomic_DNA"/>
</dbReference>
<dbReference type="Pfam" id="PF00571">
    <property type="entry name" value="CBS"/>
    <property type="match status" value="2"/>
</dbReference>
<protein>
    <recommendedName>
        <fullName evidence="9">Magnesium transporter MgtE</fullName>
    </recommendedName>
</protein>
<keyword evidence="7 9" id="KW-0472">Membrane</keyword>
<evidence type="ECO:0000256" key="3">
    <source>
        <dbReference type="ARBA" id="ARBA00022448"/>
    </source>
</evidence>
<evidence type="ECO:0000256" key="7">
    <source>
        <dbReference type="ARBA" id="ARBA00023136"/>
    </source>
</evidence>
<dbReference type="AlphaFoldDB" id="A0A432YUB7"/>
<evidence type="ECO:0000313" key="11">
    <source>
        <dbReference type="EMBL" id="RUO66906.1"/>
    </source>
</evidence>
<keyword evidence="9" id="KW-1003">Cell membrane</keyword>
<evidence type="ECO:0000259" key="10">
    <source>
        <dbReference type="PROSITE" id="PS51371"/>
    </source>
</evidence>
<evidence type="ECO:0000256" key="5">
    <source>
        <dbReference type="ARBA" id="ARBA00022842"/>
    </source>
</evidence>
<dbReference type="Gene3D" id="3.10.580.10">
    <property type="entry name" value="CBS-domain"/>
    <property type="match status" value="1"/>
</dbReference>
<feature type="domain" description="CBS" evidence="10">
    <location>
        <begin position="144"/>
        <end position="206"/>
    </location>
</feature>
<feature type="transmembrane region" description="Helical" evidence="9">
    <location>
        <begin position="364"/>
        <end position="385"/>
    </location>
</feature>
<proteinExistence type="inferred from homology"/>
<keyword evidence="5 9" id="KW-0460">Magnesium</keyword>
<dbReference type="Gene3D" id="1.25.60.10">
    <property type="entry name" value="MgtE N-terminal domain-like"/>
    <property type="match status" value="1"/>
</dbReference>
<dbReference type="Gene3D" id="1.10.357.20">
    <property type="entry name" value="SLC41 divalent cation transporters, integral membrane domain"/>
    <property type="match status" value="1"/>
</dbReference>
<feature type="transmembrane region" description="Helical" evidence="9">
    <location>
        <begin position="316"/>
        <end position="343"/>
    </location>
</feature>
<dbReference type="SUPFAM" id="SSF158791">
    <property type="entry name" value="MgtE N-terminal domain-like"/>
    <property type="match status" value="1"/>
</dbReference>
<gene>
    <name evidence="11" type="primary">mgtE</name>
    <name evidence="11" type="ORF">CWI73_06445</name>
</gene>
<evidence type="ECO:0000256" key="1">
    <source>
        <dbReference type="ARBA" id="ARBA00004141"/>
    </source>
</evidence>
<dbReference type="InterPro" id="IPR006667">
    <property type="entry name" value="SLC41_membr_dom"/>
</dbReference>
<keyword evidence="3 9" id="KW-0813">Transport</keyword>
<keyword evidence="4 9" id="KW-0812">Transmembrane</keyword>
<dbReference type="GO" id="GO:0005886">
    <property type="term" value="C:plasma membrane"/>
    <property type="evidence" value="ECO:0007669"/>
    <property type="project" value="UniProtKB-SubCell"/>
</dbReference>
<dbReference type="InterPro" id="IPR038076">
    <property type="entry name" value="MgtE_N_sf"/>
</dbReference>
<evidence type="ECO:0000256" key="2">
    <source>
        <dbReference type="ARBA" id="ARBA00009749"/>
    </source>
</evidence>
<dbReference type="SUPFAM" id="SSF161093">
    <property type="entry name" value="MgtE membrane domain-like"/>
    <property type="match status" value="1"/>
</dbReference>
<evidence type="ECO:0000256" key="8">
    <source>
        <dbReference type="PROSITE-ProRule" id="PRU00703"/>
    </source>
</evidence>
<comment type="function">
    <text evidence="9">Acts as a magnesium transporter.</text>
</comment>
<dbReference type="InterPro" id="IPR006669">
    <property type="entry name" value="MgtE_transporter"/>
</dbReference>
<dbReference type="PANTHER" id="PTHR43773">
    <property type="entry name" value="MAGNESIUM TRANSPORTER MGTE"/>
    <property type="match status" value="1"/>
</dbReference>
<dbReference type="SUPFAM" id="SSF54631">
    <property type="entry name" value="CBS-domain pair"/>
    <property type="match status" value="1"/>
</dbReference>
<dbReference type="SMART" id="SM00116">
    <property type="entry name" value="CBS"/>
    <property type="match status" value="1"/>
</dbReference>
<dbReference type="PROSITE" id="PS51371">
    <property type="entry name" value="CBS"/>
    <property type="match status" value="2"/>
</dbReference>
<feature type="domain" description="CBS" evidence="10">
    <location>
        <begin position="208"/>
        <end position="266"/>
    </location>
</feature>